<dbReference type="InterPro" id="IPR001647">
    <property type="entry name" value="HTH_TetR"/>
</dbReference>
<sequence>MRHPPEQKSRSREKLVRASASLAKQQGFAGSGVDALASAAGFTSGAFYRHFGGKDDLLSSIVETELEATRARFSTIEPRNEEQLLLAFDAYLSLAHVRHPEAGCVLPPLASEVGRAPDETKKVFERALAELMAVLVEKVGDSPAAFAILNQCVGAVMIARGLATDNAKHEVLAAARKSVRNGLASLRMRPPPQGTF</sequence>
<keyword evidence="2 4" id="KW-0238">DNA-binding</keyword>
<evidence type="ECO:0000256" key="4">
    <source>
        <dbReference type="PROSITE-ProRule" id="PRU00335"/>
    </source>
</evidence>
<dbReference type="Proteomes" id="UP000217257">
    <property type="component" value="Chromosome"/>
</dbReference>
<evidence type="ECO:0000313" key="7">
    <source>
        <dbReference type="Proteomes" id="UP000217257"/>
    </source>
</evidence>
<dbReference type="PROSITE" id="PS50977">
    <property type="entry name" value="HTH_TETR_2"/>
    <property type="match status" value="1"/>
</dbReference>
<reference evidence="6 7" key="1">
    <citation type="submission" date="2017-06" db="EMBL/GenBank/DDBJ databases">
        <title>Sequencing and comparative analysis of myxobacterial genomes.</title>
        <authorList>
            <person name="Rupp O."/>
            <person name="Goesmann A."/>
            <person name="Sogaard-Andersen L."/>
        </authorList>
    </citation>
    <scope>NUCLEOTIDE SEQUENCE [LARGE SCALE GENOMIC DNA]</scope>
    <source>
        <strain evidence="6 7">DSM 52655</strain>
    </source>
</reference>
<gene>
    <name evidence="6" type="ORF">CYFUS_006392</name>
</gene>
<dbReference type="RefSeq" id="WP_157758787.1">
    <property type="nucleotide sequence ID" value="NZ_CP022098.1"/>
</dbReference>
<dbReference type="GO" id="GO:0003677">
    <property type="term" value="F:DNA binding"/>
    <property type="evidence" value="ECO:0007669"/>
    <property type="project" value="UniProtKB-UniRule"/>
</dbReference>
<evidence type="ECO:0000256" key="3">
    <source>
        <dbReference type="ARBA" id="ARBA00023163"/>
    </source>
</evidence>
<dbReference type="InterPro" id="IPR036271">
    <property type="entry name" value="Tet_transcr_reg_TetR-rel_C_sf"/>
</dbReference>
<dbReference type="KEGG" id="cfus:CYFUS_006392"/>
<dbReference type="AlphaFoldDB" id="A0A250JBH8"/>
<proteinExistence type="predicted"/>
<keyword evidence="1" id="KW-0805">Transcription regulation</keyword>
<dbReference type="SUPFAM" id="SSF46689">
    <property type="entry name" value="Homeodomain-like"/>
    <property type="match status" value="1"/>
</dbReference>
<dbReference type="Gene3D" id="1.10.10.60">
    <property type="entry name" value="Homeodomain-like"/>
    <property type="match status" value="1"/>
</dbReference>
<name>A0A250JBH8_9BACT</name>
<dbReference type="SUPFAM" id="SSF48498">
    <property type="entry name" value="Tetracyclin repressor-like, C-terminal domain"/>
    <property type="match status" value="1"/>
</dbReference>
<protein>
    <submittedName>
        <fullName evidence="6">TetR family transcriptional regulator</fullName>
    </submittedName>
</protein>
<accession>A0A250JBH8</accession>
<evidence type="ECO:0000313" key="6">
    <source>
        <dbReference type="EMBL" id="ATB40930.1"/>
    </source>
</evidence>
<dbReference type="PANTHER" id="PTHR47506:SF7">
    <property type="entry name" value="TRANSCRIPTIONAL REGULATORY PROTEIN"/>
    <property type="match status" value="1"/>
</dbReference>
<evidence type="ECO:0000256" key="1">
    <source>
        <dbReference type="ARBA" id="ARBA00023015"/>
    </source>
</evidence>
<dbReference type="Pfam" id="PF00440">
    <property type="entry name" value="TetR_N"/>
    <property type="match status" value="1"/>
</dbReference>
<evidence type="ECO:0000256" key="2">
    <source>
        <dbReference type="ARBA" id="ARBA00023125"/>
    </source>
</evidence>
<keyword evidence="3" id="KW-0804">Transcription</keyword>
<evidence type="ECO:0000259" key="5">
    <source>
        <dbReference type="PROSITE" id="PS50977"/>
    </source>
</evidence>
<dbReference type="Gene3D" id="1.10.357.10">
    <property type="entry name" value="Tetracycline Repressor, domain 2"/>
    <property type="match status" value="1"/>
</dbReference>
<feature type="DNA-binding region" description="H-T-H motif" evidence="4">
    <location>
        <begin position="32"/>
        <end position="51"/>
    </location>
</feature>
<dbReference type="PRINTS" id="PR00455">
    <property type="entry name" value="HTHTETR"/>
</dbReference>
<dbReference type="PANTHER" id="PTHR47506">
    <property type="entry name" value="TRANSCRIPTIONAL REGULATORY PROTEIN"/>
    <property type="match status" value="1"/>
</dbReference>
<organism evidence="6 7">
    <name type="scientific">Cystobacter fuscus</name>
    <dbReference type="NCBI Taxonomy" id="43"/>
    <lineage>
        <taxon>Bacteria</taxon>
        <taxon>Pseudomonadati</taxon>
        <taxon>Myxococcota</taxon>
        <taxon>Myxococcia</taxon>
        <taxon>Myxococcales</taxon>
        <taxon>Cystobacterineae</taxon>
        <taxon>Archangiaceae</taxon>
        <taxon>Cystobacter</taxon>
    </lineage>
</organism>
<dbReference type="EMBL" id="CP022098">
    <property type="protein sequence ID" value="ATB40930.1"/>
    <property type="molecule type" value="Genomic_DNA"/>
</dbReference>
<dbReference type="InterPro" id="IPR009057">
    <property type="entry name" value="Homeodomain-like_sf"/>
</dbReference>
<feature type="domain" description="HTH tetR-type" evidence="5">
    <location>
        <begin position="9"/>
        <end position="69"/>
    </location>
</feature>